<evidence type="ECO:0000313" key="2">
    <source>
        <dbReference type="EMBL" id="RGK43751.1"/>
    </source>
</evidence>
<evidence type="ECO:0000313" key="4">
    <source>
        <dbReference type="EMBL" id="RGW49339.1"/>
    </source>
</evidence>
<evidence type="ECO:0008006" key="15">
    <source>
        <dbReference type="Google" id="ProtNLM"/>
    </source>
</evidence>
<dbReference type="Proteomes" id="UP000260664">
    <property type="component" value="Unassembled WGS sequence"/>
</dbReference>
<evidence type="ECO:0000313" key="7">
    <source>
        <dbReference type="EMBL" id="RHL88748.1"/>
    </source>
</evidence>
<sequence length="94" mass="10752">MANVIDMLDELQNRALKEPELKERLKNTKKEKEPLSAFCRVCQELGYEIYEMDIICAGEEFHAAMKRSTNGGGENSPMLAGEDDFYELFMANLK</sequence>
<evidence type="ECO:0000313" key="13">
    <source>
        <dbReference type="Proteomes" id="UP000284152"/>
    </source>
</evidence>
<accession>A0A3E4EYC3</accession>
<evidence type="ECO:0000313" key="9">
    <source>
        <dbReference type="Proteomes" id="UP000260841"/>
    </source>
</evidence>
<evidence type="ECO:0000313" key="11">
    <source>
        <dbReference type="Proteomes" id="UP000266376"/>
    </source>
</evidence>
<dbReference type="Proteomes" id="UP000261208">
    <property type="component" value="Unassembled WGS sequence"/>
</dbReference>
<evidence type="ECO:0000313" key="5">
    <source>
        <dbReference type="EMBL" id="RHC09459.1"/>
    </source>
</evidence>
<protein>
    <recommendedName>
        <fullName evidence="15">Nif11 domain-containing protein</fullName>
    </recommendedName>
</protein>
<evidence type="ECO:0000313" key="3">
    <source>
        <dbReference type="EMBL" id="RGN87639.1"/>
    </source>
</evidence>
<organism evidence="1 8">
    <name type="scientific">Dorea formicigenerans</name>
    <dbReference type="NCBI Taxonomy" id="39486"/>
    <lineage>
        <taxon>Bacteria</taxon>
        <taxon>Bacillati</taxon>
        <taxon>Bacillota</taxon>
        <taxon>Clostridia</taxon>
        <taxon>Lachnospirales</taxon>
        <taxon>Lachnospiraceae</taxon>
        <taxon>Dorea</taxon>
    </lineage>
</organism>
<dbReference type="EMBL" id="QRNS01000032">
    <property type="protein sequence ID" value="RHK60477.1"/>
    <property type="molecule type" value="Genomic_DNA"/>
</dbReference>
<dbReference type="AlphaFoldDB" id="A0A3E4EYC3"/>
<evidence type="ECO:0000313" key="1">
    <source>
        <dbReference type="EMBL" id="RGI81256.1"/>
    </source>
</evidence>
<dbReference type="Proteomes" id="UP000284152">
    <property type="component" value="Unassembled WGS sequence"/>
</dbReference>
<dbReference type="Proteomes" id="UP000260841">
    <property type="component" value="Unassembled WGS sequence"/>
</dbReference>
<evidence type="ECO:0000313" key="8">
    <source>
        <dbReference type="Proteomes" id="UP000260664"/>
    </source>
</evidence>
<dbReference type="EMBL" id="QSAJ01000047">
    <property type="protein sequence ID" value="RGW49339.1"/>
    <property type="molecule type" value="Genomic_DNA"/>
</dbReference>
<gene>
    <name evidence="6" type="ORF">DW054_14300</name>
    <name evidence="5" type="ORF">DW860_03705</name>
    <name evidence="4" type="ORF">DWV67_14135</name>
    <name evidence="7" type="ORF">DWZ98_06930</name>
    <name evidence="3" type="ORF">DXB36_15225</name>
    <name evidence="2" type="ORF">DXD10_15325</name>
    <name evidence="1" type="ORF">DXD84_13330</name>
</gene>
<evidence type="ECO:0000313" key="12">
    <source>
        <dbReference type="Proteomes" id="UP000283325"/>
    </source>
</evidence>
<evidence type="ECO:0000313" key="10">
    <source>
        <dbReference type="Proteomes" id="UP000261208"/>
    </source>
</evidence>
<dbReference type="EMBL" id="QSVB01000026">
    <property type="protein sequence ID" value="RGN87639.1"/>
    <property type="molecule type" value="Genomic_DNA"/>
</dbReference>
<reference evidence="8 9" key="1">
    <citation type="submission" date="2018-08" db="EMBL/GenBank/DDBJ databases">
        <title>A genome reference for cultivated species of the human gut microbiota.</title>
        <authorList>
            <person name="Zou Y."/>
            <person name="Xue W."/>
            <person name="Luo G."/>
        </authorList>
    </citation>
    <scope>NUCLEOTIDE SEQUENCE [LARGE SCALE GENOMIC DNA]</scope>
    <source>
        <strain evidence="4 11">AF12-11</strain>
        <strain evidence="7 12">AF36-1BH</strain>
        <strain evidence="6 13">AF42-21</strain>
        <strain evidence="5 14">AM37-5</strain>
        <strain evidence="3 9">OM03-2</strain>
        <strain evidence="2 10">TF11-11</strain>
        <strain evidence="1 8">TM09-19AC</strain>
    </source>
</reference>
<dbReference type="EMBL" id="QSHK01000002">
    <property type="protein sequence ID" value="RHC09459.1"/>
    <property type="molecule type" value="Genomic_DNA"/>
</dbReference>
<name>A0A3E4EYC3_9FIRM</name>
<dbReference type="EMBL" id="QSOI01000023">
    <property type="protein sequence ID" value="RGI81256.1"/>
    <property type="molecule type" value="Genomic_DNA"/>
</dbReference>
<proteinExistence type="predicted"/>
<dbReference type="Proteomes" id="UP000283325">
    <property type="component" value="Unassembled WGS sequence"/>
</dbReference>
<dbReference type="EMBL" id="QSQQ01000027">
    <property type="protein sequence ID" value="RGK43751.1"/>
    <property type="molecule type" value="Genomic_DNA"/>
</dbReference>
<comment type="caution">
    <text evidence="1">The sequence shown here is derived from an EMBL/GenBank/DDBJ whole genome shotgun (WGS) entry which is preliminary data.</text>
</comment>
<dbReference type="RefSeq" id="WP_005332174.1">
    <property type="nucleotide sequence ID" value="NZ_CABJBB010000002.1"/>
</dbReference>
<evidence type="ECO:0000313" key="14">
    <source>
        <dbReference type="Proteomes" id="UP000284742"/>
    </source>
</evidence>
<dbReference type="GeneID" id="92863267"/>
<evidence type="ECO:0000313" key="6">
    <source>
        <dbReference type="EMBL" id="RHK60477.1"/>
    </source>
</evidence>
<dbReference type="Proteomes" id="UP000284742">
    <property type="component" value="Unassembled WGS sequence"/>
</dbReference>
<dbReference type="Proteomes" id="UP000266376">
    <property type="component" value="Unassembled WGS sequence"/>
</dbReference>
<dbReference type="EMBL" id="QRPD01000004">
    <property type="protein sequence ID" value="RHL88748.1"/>
    <property type="molecule type" value="Genomic_DNA"/>
</dbReference>